<dbReference type="InterPro" id="IPR018039">
    <property type="entry name" value="IF_conserved"/>
</dbReference>
<evidence type="ECO:0000256" key="4">
    <source>
        <dbReference type="SAM" id="Coils"/>
    </source>
</evidence>
<dbReference type="PROSITE" id="PS51842">
    <property type="entry name" value="IF_ROD_2"/>
    <property type="match status" value="1"/>
</dbReference>
<dbReference type="InterPro" id="IPR039008">
    <property type="entry name" value="IF_rod_dom"/>
</dbReference>
<dbReference type="Pfam" id="PF00038">
    <property type="entry name" value="Filament"/>
    <property type="match status" value="1"/>
</dbReference>
<dbReference type="SUPFAM" id="SSF64593">
    <property type="entry name" value="Intermediate filament protein, coiled coil region"/>
    <property type="match status" value="1"/>
</dbReference>
<dbReference type="Gene3D" id="1.20.5.170">
    <property type="match status" value="1"/>
</dbReference>
<feature type="non-terminal residue" evidence="6">
    <location>
        <position position="246"/>
    </location>
</feature>
<feature type="domain" description="IF rod" evidence="5">
    <location>
        <begin position="1"/>
        <end position="110"/>
    </location>
</feature>
<dbReference type="PANTHER" id="PTHR47082:SF1">
    <property type="entry name" value="KERATIN-LIKE PROTEIN KRT222"/>
    <property type="match status" value="1"/>
</dbReference>
<evidence type="ECO:0000256" key="2">
    <source>
        <dbReference type="ARBA" id="ARBA00023054"/>
    </source>
</evidence>
<name>A0A7L3HJU5_9PASS</name>
<reference evidence="6 7" key="1">
    <citation type="submission" date="2019-09" db="EMBL/GenBank/DDBJ databases">
        <title>Bird 10,000 Genomes (B10K) Project - Family phase.</title>
        <authorList>
            <person name="Zhang G."/>
        </authorList>
    </citation>
    <scope>NUCLEOTIDE SEQUENCE [LARGE SCALE GENOMIC DNA]</scope>
    <source>
        <strain evidence="6">B10K-DU-012-02</strain>
    </source>
</reference>
<proteinExistence type="inferred from homology"/>
<feature type="coiled-coil region" evidence="4">
    <location>
        <begin position="29"/>
        <end position="116"/>
    </location>
</feature>
<organism evidence="6 7">
    <name type="scientific">Buphagus erythrorhynchus</name>
    <name type="common">red-billed oxpecker</name>
    <dbReference type="NCBI Taxonomy" id="245048"/>
    <lineage>
        <taxon>Eukaryota</taxon>
        <taxon>Metazoa</taxon>
        <taxon>Chordata</taxon>
        <taxon>Craniata</taxon>
        <taxon>Vertebrata</taxon>
        <taxon>Euteleostomi</taxon>
        <taxon>Archelosauria</taxon>
        <taxon>Archosauria</taxon>
        <taxon>Dinosauria</taxon>
        <taxon>Saurischia</taxon>
        <taxon>Theropoda</taxon>
        <taxon>Coelurosauria</taxon>
        <taxon>Aves</taxon>
        <taxon>Neognathae</taxon>
        <taxon>Neoaves</taxon>
        <taxon>Telluraves</taxon>
        <taxon>Australaves</taxon>
        <taxon>Passeriformes</taxon>
        <taxon>Sturnidae</taxon>
        <taxon>Buphagus</taxon>
    </lineage>
</organism>
<dbReference type="EMBL" id="VZTT01069823">
    <property type="protein sequence ID" value="NXU04928.1"/>
    <property type="molecule type" value="Genomic_DNA"/>
</dbReference>
<evidence type="ECO:0000259" key="5">
    <source>
        <dbReference type="PROSITE" id="PS51842"/>
    </source>
</evidence>
<dbReference type="AlphaFoldDB" id="A0A7L3HJU5"/>
<sequence>MDKDAEALKAARAELCEARRQWHHMQIEIESLHAVEKGLERSLQATEQQYHMQLQNLEGEIECLEKELLEVRRGIEKQLREHEILLNTRMKLEEEIATYRSLLEQEESRYSLLREKDLKFVLHTVLALLHAHCTPAYSFTEGVKKHKPKKVELMTKQAILDGNIMKESAEAHGTVQTEKVDEVIKEWEGSFFKDNPRLRKKSVSLRFDLHLAATEDGCLHTKKKTLPDIEVRLVMRRSCSIPSIKP</sequence>
<evidence type="ECO:0000256" key="3">
    <source>
        <dbReference type="RuleBase" id="RU000685"/>
    </source>
</evidence>
<dbReference type="OrthoDB" id="8861979at2759"/>
<comment type="caution">
    <text evidence="6">The sequence shown here is derived from an EMBL/GenBank/DDBJ whole genome shotgun (WGS) entry which is preliminary data.</text>
</comment>
<protein>
    <submittedName>
        <fullName evidence="6">KT222 protein</fullName>
    </submittedName>
</protein>
<comment type="similarity">
    <text evidence="3">Belongs to the intermediate filament family.</text>
</comment>
<dbReference type="GO" id="GO:0005882">
    <property type="term" value="C:intermediate filament"/>
    <property type="evidence" value="ECO:0007669"/>
    <property type="project" value="UniProtKB-KW"/>
</dbReference>
<keyword evidence="1 3" id="KW-0403">Intermediate filament</keyword>
<keyword evidence="2 4" id="KW-0175">Coiled coil</keyword>
<accession>A0A7L3HJU5</accession>
<dbReference type="PROSITE" id="PS00226">
    <property type="entry name" value="IF_ROD_1"/>
    <property type="match status" value="1"/>
</dbReference>
<gene>
    <name evidence="6" type="primary">Krt222</name>
    <name evidence="6" type="ORF">BUPERY_R10772</name>
</gene>
<evidence type="ECO:0000256" key="1">
    <source>
        <dbReference type="ARBA" id="ARBA00022754"/>
    </source>
</evidence>
<dbReference type="Proteomes" id="UP000566314">
    <property type="component" value="Unassembled WGS sequence"/>
</dbReference>
<dbReference type="InterPro" id="IPR052857">
    <property type="entry name" value="IF_Keratin-like"/>
</dbReference>
<dbReference type="PANTHER" id="PTHR47082">
    <property type="entry name" value="KERATIN-LIKE PROTEIN KRT222"/>
    <property type="match status" value="1"/>
</dbReference>
<keyword evidence="7" id="KW-1185">Reference proteome</keyword>
<feature type="non-terminal residue" evidence="6">
    <location>
        <position position="1"/>
    </location>
</feature>
<evidence type="ECO:0000313" key="7">
    <source>
        <dbReference type="Proteomes" id="UP000566314"/>
    </source>
</evidence>
<evidence type="ECO:0000313" key="6">
    <source>
        <dbReference type="EMBL" id="NXU04928.1"/>
    </source>
</evidence>